<dbReference type="PANTHER" id="PTHR43793">
    <property type="entry name" value="FAD SYNTHASE"/>
    <property type="match status" value="1"/>
</dbReference>
<dbReference type="EMBL" id="FQZF01000002">
    <property type="protein sequence ID" value="SHI36039.1"/>
    <property type="molecule type" value="Genomic_DNA"/>
</dbReference>
<organism evidence="4 5">
    <name type="scientific">Muricoccus roseus</name>
    <dbReference type="NCBI Taxonomy" id="198092"/>
    <lineage>
        <taxon>Bacteria</taxon>
        <taxon>Pseudomonadati</taxon>
        <taxon>Pseudomonadota</taxon>
        <taxon>Alphaproteobacteria</taxon>
        <taxon>Acetobacterales</taxon>
        <taxon>Roseomonadaceae</taxon>
        <taxon>Muricoccus</taxon>
    </lineage>
</organism>
<dbReference type="Gene3D" id="3.40.50.620">
    <property type="entry name" value="HUPs"/>
    <property type="match status" value="1"/>
</dbReference>
<evidence type="ECO:0000313" key="5">
    <source>
        <dbReference type="Proteomes" id="UP000184387"/>
    </source>
</evidence>
<dbReference type="OrthoDB" id="9802794at2"/>
<gene>
    <name evidence="4" type="ORF">SAMN02745194_00132</name>
</gene>
<feature type="domain" description="Cytidyltransferase-like" evidence="3">
    <location>
        <begin position="9"/>
        <end position="129"/>
    </location>
</feature>
<protein>
    <submittedName>
        <fullName evidence="4">Choline-phosphate cytidylyltransferase</fullName>
    </submittedName>
</protein>
<sequence>MPGFERRVITFGTYDLFHIGHLRIIQRARALGTSLTVGVSSDALNFSKKGIAPAICQEERMAIVSALRDVDEVFVEESLELKADYLRHYRADVLVMGHDWAGRFDHFREICEVVYLPRTEGVSSTAIKQMLAQPASIIA</sequence>
<dbReference type="InterPro" id="IPR014729">
    <property type="entry name" value="Rossmann-like_a/b/a_fold"/>
</dbReference>
<dbReference type="AlphaFoldDB" id="A0A1M6AHR9"/>
<proteinExistence type="predicted"/>
<name>A0A1M6AHR9_9PROT</name>
<evidence type="ECO:0000256" key="1">
    <source>
        <dbReference type="ARBA" id="ARBA00022679"/>
    </source>
</evidence>
<evidence type="ECO:0000259" key="3">
    <source>
        <dbReference type="Pfam" id="PF01467"/>
    </source>
</evidence>
<dbReference type="Proteomes" id="UP000184387">
    <property type="component" value="Unassembled WGS sequence"/>
</dbReference>
<dbReference type="STRING" id="198092.SAMN02745194_00132"/>
<dbReference type="NCBIfam" id="TIGR00125">
    <property type="entry name" value="cyt_tran_rel"/>
    <property type="match status" value="1"/>
</dbReference>
<dbReference type="InterPro" id="IPR050385">
    <property type="entry name" value="Archaeal_FAD_synthase"/>
</dbReference>
<dbReference type="InterPro" id="IPR004821">
    <property type="entry name" value="Cyt_trans-like"/>
</dbReference>
<keyword evidence="5" id="KW-1185">Reference proteome</keyword>
<dbReference type="PANTHER" id="PTHR43793:SF1">
    <property type="entry name" value="FAD SYNTHASE"/>
    <property type="match status" value="1"/>
</dbReference>
<dbReference type="SUPFAM" id="SSF52374">
    <property type="entry name" value="Nucleotidylyl transferase"/>
    <property type="match status" value="1"/>
</dbReference>
<evidence type="ECO:0000313" key="4">
    <source>
        <dbReference type="EMBL" id="SHI36039.1"/>
    </source>
</evidence>
<dbReference type="RefSeq" id="WP_073130220.1">
    <property type="nucleotide sequence ID" value="NZ_FQZF01000002.1"/>
</dbReference>
<accession>A0A1M6AHR9</accession>
<keyword evidence="2 4" id="KW-0548">Nucleotidyltransferase</keyword>
<dbReference type="GO" id="GO:0016779">
    <property type="term" value="F:nucleotidyltransferase activity"/>
    <property type="evidence" value="ECO:0007669"/>
    <property type="project" value="UniProtKB-KW"/>
</dbReference>
<dbReference type="Pfam" id="PF01467">
    <property type="entry name" value="CTP_transf_like"/>
    <property type="match status" value="1"/>
</dbReference>
<keyword evidence="1 4" id="KW-0808">Transferase</keyword>
<evidence type="ECO:0000256" key="2">
    <source>
        <dbReference type="ARBA" id="ARBA00022695"/>
    </source>
</evidence>
<reference evidence="4 5" key="1">
    <citation type="submission" date="2016-11" db="EMBL/GenBank/DDBJ databases">
        <authorList>
            <person name="Jaros S."/>
            <person name="Januszkiewicz K."/>
            <person name="Wedrychowicz H."/>
        </authorList>
    </citation>
    <scope>NUCLEOTIDE SEQUENCE [LARGE SCALE GENOMIC DNA]</scope>
    <source>
        <strain evidence="4 5">DSM 14916</strain>
    </source>
</reference>